<evidence type="ECO:0008006" key="3">
    <source>
        <dbReference type="Google" id="ProtNLM"/>
    </source>
</evidence>
<dbReference type="PANTHER" id="PTHR37984">
    <property type="entry name" value="PROTEIN CBG26694"/>
    <property type="match status" value="1"/>
</dbReference>
<dbReference type="EMBL" id="JAYMGO010000006">
    <property type="protein sequence ID" value="KAL1272997.1"/>
    <property type="molecule type" value="Genomic_DNA"/>
</dbReference>
<comment type="caution">
    <text evidence="1">The sequence shown here is derived from an EMBL/GenBank/DDBJ whole genome shotgun (WGS) entry which is preliminary data.</text>
</comment>
<evidence type="ECO:0000313" key="2">
    <source>
        <dbReference type="Proteomes" id="UP001558613"/>
    </source>
</evidence>
<sequence>MNHVLKDCVQTASLEGQPWKTSVRDFLLHYRTTPHSTTGVAPSELLLGRQLRTNLHILPTRPSACTDATVRAHVHARQSQIKTYTDIKRAAKLSALRPGDRVCVRIPTHVKKKQVEIQFAVYSVGTKRPGHIYSG</sequence>
<evidence type="ECO:0000313" key="1">
    <source>
        <dbReference type="EMBL" id="KAL1272997.1"/>
    </source>
</evidence>
<dbReference type="Gene3D" id="3.30.420.10">
    <property type="entry name" value="Ribonuclease H-like superfamily/Ribonuclease H"/>
    <property type="match status" value="1"/>
</dbReference>
<dbReference type="Proteomes" id="UP001558613">
    <property type="component" value="Unassembled WGS sequence"/>
</dbReference>
<proteinExistence type="predicted"/>
<organism evidence="1 2">
    <name type="scientific">Cirrhinus molitorella</name>
    <name type="common">mud carp</name>
    <dbReference type="NCBI Taxonomy" id="172907"/>
    <lineage>
        <taxon>Eukaryota</taxon>
        <taxon>Metazoa</taxon>
        <taxon>Chordata</taxon>
        <taxon>Craniata</taxon>
        <taxon>Vertebrata</taxon>
        <taxon>Euteleostomi</taxon>
        <taxon>Actinopterygii</taxon>
        <taxon>Neopterygii</taxon>
        <taxon>Teleostei</taxon>
        <taxon>Ostariophysi</taxon>
        <taxon>Cypriniformes</taxon>
        <taxon>Cyprinidae</taxon>
        <taxon>Labeoninae</taxon>
        <taxon>Labeonini</taxon>
        <taxon>Cirrhinus</taxon>
    </lineage>
</organism>
<gene>
    <name evidence="1" type="ORF">QQF64_028859</name>
</gene>
<protein>
    <recommendedName>
        <fullName evidence="3">Integrase catalytic domain-containing protein</fullName>
    </recommendedName>
</protein>
<dbReference type="InterPro" id="IPR036397">
    <property type="entry name" value="RNaseH_sf"/>
</dbReference>
<keyword evidence="2" id="KW-1185">Reference proteome</keyword>
<name>A0ABR3N899_9TELE</name>
<reference evidence="1 2" key="1">
    <citation type="submission" date="2023-09" db="EMBL/GenBank/DDBJ databases">
        <authorList>
            <person name="Wang M."/>
        </authorList>
    </citation>
    <scope>NUCLEOTIDE SEQUENCE [LARGE SCALE GENOMIC DNA]</scope>
    <source>
        <strain evidence="1">GT-2023</strain>
        <tissue evidence="1">Liver</tissue>
    </source>
</reference>
<dbReference type="PANTHER" id="PTHR37984:SF5">
    <property type="entry name" value="PROTEIN NYNRIN-LIKE"/>
    <property type="match status" value="1"/>
</dbReference>
<dbReference type="InterPro" id="IPR050951">
    <property type="entry name" value="Retrovirus_Pol_polyprotein"/>
</dbReference>
<accession>A0ABR3N899</accession>